<dbReference type="OrthoDB" id="509124at2759"/>
<dbReference type="InterPro" id="IPR019587">
    <property type="entry name" value="Polyketide_cyclase/dehydratase"/>
</dbReference>
<dbReference type="AlphaFoldDB" id="A0A8K0WM80"/>
<evidence type="ECO:0000313" key="2">
    <source>
        <dbReference type="Proteomes" id="UP000813444"/>
    </source>
</evidence>
<comment type="caution">
    <text evidence="1">The sequence shown here is derived from an EMBL/GenBank/DDBJ whole genome shotgun (WGS) entry which is preliminary data.</text>
</comment>
<dbReference type="EMBL" id="JAGPNK010000017">
    <property type="protein sequence ID" value="KAH7305797.1"/>
    <property type="molecule type" value="Genomic_DNA"/>
</dbReference>
<organism evidence="1 2">
    <name type="scientific">Stachybotrys elegans</name>
    <dbReference type="NCBI Taxonomy" id="80388"/>
    <lineage>
        <taxon>Eukaryota</taxon>
        <taxon>Fungi</taxon>
        <taxon>Dikarya</taxon>
        <taxon>Ascomycota</taxon>
        <taxon>Pezizomycotina</taxon>
        <taxon>Sordariomycetes</taxon>
        <taxon>Hypocreomycetidae</taxon>
        <taxon>Hypocreales</taxon>
        <taxon>Stachybotryaceae</taxon>
        <taxon>Stachybotrys</taxon>
    </lineage>
</organism>
<accession>A0A8K0WM80</accession>
<name>A0A8K0WM80_9HYPO</name>
<keyword evidence="2" id="KW-1185">Reference proteome</keyword>
<dbReference type="SUPFAM" id="SSF55961">
    <property type="entry name" value="Bet v1-like"/>
    <property type="match status" value="1"/>
</dbReference>
<proteinExistence type="predicted"/>
<protein>
    <submittedName>
        <fullName evidence="1">Uncharacterized protein</fullName>
    </submittedName>
</protein>
<dbReference type="PANTHER" id="PTHR36166:SF1">
    <property type="entry name" value="SRPBCC DOMAIN-CONTAINING PROTEIN"/>
    <property type="match status" value="1"/>
</dbReference>
<dbReference type="PANTHER" id="PTHR36166">
    <property type="entry name" value="CHROMOSOME 9, WHOLE GENOME SHOTGUN SEQUENCE"/>
    <property type="match status" value="1"/>
</dbReference>
<gene>
    <name evidence="1" type="ORF">B0I35DRAFT_399728</name>
</gene>
<evidence type="ECO:0000313" key="1">
    <source>
        <dbReference type="EMBL" id="KAH7305797.1"/>
    </source>
</evidence>
<dbReference type="Gene3D" id="3.30.530.20">
    <property type="match status" value="1"/>
</dbReference>
<reference evidence="1" key="1">
    <citation type="journal article" date="2021" name="Nat. Commun.">
        <title>Genetic determinants of endophytism in the Arabidopsis root mycobiome.</title>
        <authorList>
            <person name="Mesny F."/>
            <person name="Miyauchi S."/>
            <person name="Thiergart T."/>
            <person name="Pickel B."/>
            <person name="Atanasova L."/>
            <person name="Karlsson M."/>
            <person name="Huettel B."/>
            <person name="Barry K.W."/>
            <person name="Haridas S."/>
            <person name="Chen C."/>
            <person name="Bauer D."/>
            <person name="Andreopoulos W."/>
            <person name="Pangilinan J."/>
            <person name="LaButti K."/>
            <person name="Riley R."/>
            <person name="Lipzen A."/>
            <person name="Clum A."/>
            <person name="Drula E."/>
            <person name="Henrissat B."/>
            <person name="Kohler A."/>
            <person name="Grigoriev I.V."/>
            <person name="Martin F.M."/>
            <person name="Hacquard S."/>
        </authorList>
    </citation>
    <scope>NUCLEOTIDE SEQUENCE</scope>
    <source>
        <strain evidence="1">MPI-CAGE-CH-0235</strain>
    </source>
</reference>
<sequence length="151" mass="16963">MAVTVSKQIEILASPAKVRSIFLEFQEYKQWQQGWAIDLPTTAANGAELKAGDRLKVSMNGMNFPTTVIENSPDVFGWKGSLGPLFSGQHYFQFNPSQQNPGGTTFVQKEDFGGILTTMLSPFVHYFKLQDRPNVGWETFNADLKRQAEKK</sequence>
<dbReference type="InterPro" id="IPR023393">
    <property type="entry name" value="START-like_dom_sf"/>
</dbReference>
<dbReference type="Pfam" id="PF10604">
    <property type="entry name" value="Polyketide_cyc2"/>
    <property type="match status" value="1"/>
</dbReference>
<dbReference type="CDD" id="cd07822">
    <property type="entry name" value="SRPBCC_4"/>
    <property type="match status" value="1"/>
</dbReference>
<dbReference type="Proteomes" id="UP000813444">
    <property type="component" value="Unassembled WGS sequence"/>
</dbReference>